<dbReference type="AlphaFoldDB" id="A0A517MEN0"/>
<organism evidence="1 2">
    <name type="scientific">Roseimaritima multifibrata</name>
    <dbReference type="NCBI Taxonomy" id="1930274"/>
    <lineage>
        <taxon>Bacteria</taxon>
        <taxon>Pseudomonadati</taxon>
        <taxon>Planctomycetota</taxon>
        <taxon>Planctomycetia</taxon>
        <taxon>Pirellulales</taxon>
        <taxon>Pirellulaceae</taxon>
        <taxon>Roseimaritima</taxon>
    </lineage>
</organism>
<name>A0A517MEN0_9BACT</name>
<evidence type="ECO:0000313" key="1">
    <source>
        <dbReference type="EMBL" id="QDS93296.1"/>
    </source>
</evidence>
<protein>
    <submittedName>
        <fullName evidence="1">Uncharacterized protein</fullName>
    </submittedName>
</protein>
<proteinExistence type="predicted"/>
<keyword evidence="2" id="KW-1185">Reference proteome</keyword>
<evidence type="ECO:0000313" key="2">
    <source>
        <dbReference type="Proteomes" id="UP000320672"/>
    </source>
</evidence>
<sequence length="118" mass="13205">MQVASVSEPKAAAHSQHVHQNQYAAKHLLLYAHQNQFAVHLHQHPLFAVLQLQSFAANQLQHLAANQFAAKLLASVADCSQNLKLAKQLANAVHLHQFAATNYGLRISILYQKRRKRA</sequence>
<reference evidence="1 2" key="1">
    <citation type="submission" date="2019-02" db="EMBL/GenBank/DDBJ databases">
        <title>Deep-cultivation of Planctomycetes and their phenomic and genomic characterization uncovers novel biology.</title>
        <authorList>
            <person name="Wiegand S."/>
            <person name="Jogler M."/>
            <person name="Boedeker C."/>
            <person name="Pinto D."/>
            <person name="Vollmers J."/>
            <person name="Rivas-Marin E."/>
            <person name="Kohn T."/>
            <person name="Peeters S.H."/>
            <person name="Heuer A."/>
            <person name="Rast P."/>
            <person name="Oberbeckmann S."/>
            <person name="Bunk B."/>
            <person name="Jeske O."/>
            <person name="Meyerdierks A."/>
            <person name="Storesund J.E."/>
            <person name="Kallscheuer N."/>
            <person name="Luecker S."/>
            <person name="Lage O.M."/>
            <person name="Pohl T."/>
            <person name="Merkel B.J."/>
            <person name="Hornburger P."/>
            <person name="Mueller R.-W."/>
            <person name="Bruemmer F."/>
            <person name="Labrenz M."/>
            <person name="Spormann A.M."/>
            <person name="Op den Camp H."/>
            <person name="Overmann J."/>
            <person name="Amann R."/>
            <person name="Jetten M.S.M."/>
            <person name="Mascher T."/>
            <person name="Medema M.H."/>
            <person name="Devos D.P."/>
            <person name="Kaster A.-K."/>
            <person name="Ovreas L."/>
            <person name="Rohde M."/>
            <person name="Galperin M.Y."/>
            <person name="Jogler C."/>
        </authorList>
    </citation>
    <scope>NUCLEOTIDE SEQUENCE [LARGE SCALE GENOMIC DNA]</scope>
    <source>
        <strain evidence="1 2">FF011L</strain>
    </source>
</reference>
<dbReference type="KEGG" id="rml:FF011L_20580"/>
<gene>
    <name evidence="1" type="ORF">FF011L_20580</name>
</gene>
<dbReference type="Proteomes" id="UP000320672">
    <property type="component" value="Chromosome"/>
</dbReference>
<accession>A0A517MEN0</accession>
<dbReference type="EMBL" id="CP036262">
    <property type="protein sequence ID" value="QDS93296.1"/>
    <property type="molecule type" value="Genomic_DNA"/>
</dbReference>